<dbReference type="InterPro" id="IPR036259">
    <property type="entry name" value="MFS_trans_sf"/>
</dbReference>
<gene>
    <name evidence="6" type="ORF">K489DRAFT_382785</name>
</gene>
<reference evidence="6" key="2">
    <citation type="submission" date="2020-04" db="EMBL/GenBank/DDBJ databases">
        <authorList>
            <consortium name="NCBI Genome Project"/>
        </authorList>
    </citation>
    <scope>NUCLEOTIDE SEQUENCE</scope>
    <source>
        <strain evidence="6">CBS 342.82</strain>
    </source>
</reference>
<evidence type="ECO:0000256" key="3">
    <source>
        <dbReference type="SAM" id="MobiDB-lite"/>
    </source>
</evidence>
<protein>
    <submittedName>
        <fullName evidence="6">MFS general substrate transporter</fullName>
    </submittedName>
</protein>
<feature type="compositionally biased region" description="Basic and acidic residues" evidence="3">
    <location>
        <begin position="19"/>
        <end position="34"/>
    </location>
</feature>
<keyword evidence="4" id="KW-0472">Membrane</keyword>
<name>A0A6J3LYX9_9PEZI</name>
<dbReference type="Gene3D" id="1.20.1250.20">
    <property type="entry name" value="MFS general substrate transporter like domains"/>
    <property type="match status" value="2"/>
</dbReference>
<feature type="transmembrane region" description="Helical" evidence="4">
    <location>
        <begin position="398"/>
        <end position="420"/>
    </location>
</feature>
<dbReference type="SUPFAM" id="SSF103473">
    <property type="entry name" value="MFS general substrate transporter"/>
    <property type="match status" value="1"/>
</dbReference>
<dbReference type="InterPro" id="IPR011701">
    <property type="entry name" value="MFS"/>
</dbReference>
<feature type="transmembrane region" description="Helical" evidence="4">
    <location>
        <begin position="344"/>
        <end position="362"/>
    </location>
</feature>
<dbReference type="PANTHER" id="PTHR11360">
    <property type="entry name" value="MONOCARBOXYLATE TRANSPORTER"/>
    <property type="match status" value="1"/>
</dbReference>
<dbReference type="GeneID" id="54363259"/>
<dbReference type="Proteomes" id="UP000504637">
    <property type="component" value="Unplaced"/>
</dbReference>
<organism evidence="6">
    <name type="scientific">Dissoconium aciculare CBS 342.82</name>
    <dbReference type="NCBI Taxonomy" id="1314786"/>
    <lineage>
        <taxon>Eukaryota</taxon>
        <taxon>Fungi</taxon>
        <taxon>Dikarya</taxon>
        <taxon>Ascomycota</taxon>
        <taxon>Pezizomycotina</taxon>
        <taxon>Dothideomycetes</taxon>
        <taxon>Dothideomycetidae</taxon>
        <taxon>Mycosphaerellales</taxon>
        <taxon>Dissoconiaceae</taxon>
        <taxon>Dissoconium</taxon>
    </lineage>
</organism>
<evidence type="ECO:0000256" key="2">
    <source>
        <dbReference type="ARBA" id="ARBA00006727"/>
    </source>
</evidence>
<dbReference type="PANTHER" id="PTHR11360:SF130">
    <property type="entry name" value="MAJOR FACILITATOR SUPERFAMILY (MFS) PROFILE DOMAIN-CONTAINING PROTEIN-RELATED"/>
    <property type="match status" value="1"/>
</dbReference>
<evidence type="ECO:0000313" key="5">
    <source>
        <dbReference type="Proteomes" id="UP000504637"/>
    </source>
</evidence>
<evidence type="ECO:0000256" key="4">
    <source>
        <dbReference type="SAM" id="Phobius"/>
    </source>
</evidence>
<comment type="subcellular location">
    <subcellularLocation>
        <location evidence="1">Membrane</location>
        <topology evidence="1">Multi-pass membrane protein</topology>
    </subcellularLocation>
</comment>
<reference evidence="6" key="1">
    <citation type="submission" date="2020-01" db="EMBL/GenBank/DDBJ databases">
        <authorList>
            <consortium name="DOE Joint Genome Institute"/>
            <person name="Haridas S."/>
            <person name="Albert R."/>
            <person name="Binder M."/>
            <person name="Bloem J."/>
            <person name="Labutti K."/>
            <person name="Salamov A."/>
            <person name="Andreopoulos B."/>
            <person name="Baker S.E."/>
            <person name="Barry K."/>
            <person name="Bills G."/>
            <person name="Bluhm B.H."/>
            <person name="Cannon C."/>
            <person name="Castanera R."/>
            <person name="Culley D.E."/>
            <person name="Daum C."/>
            <person name="Ezra D."/>
            <person name="Gonzalez J.B."/>
            <person name="Henrissat B."/>
            <person name="Kuo A."/>
            <person name="Liang C."/>
            <person name="Lipzen A."/>
            <person name="Lutzoni F."/>
            <person name="Magnuson J."/>
            <person name="Mondo S."/>
            <person name="Nolan M."/>
            <person name="Ohm R."/>
            <person name="Pangilinan J."/>
            <person name="Park H.-J."/>
            <person name="Ramirez L."/>
            <person name="Alfaro M."/>
            <person name="Sun H."/>
            <person name="Tritt A."/>
            <person name="Yoshinaga Y."/>
            <person name="Zwiers L.-H."/>
            <person name="Turgeon B.G."/>
            <person name="Goodwin S.B."/>
            <person name="Spatafora J.W."/>
            <person name="Crous P.W."/>
            <person name="Grigoriev I.V."/>
        </authorList>
    </citation>
    <scope>NUCLEOTIDE SEQUENCE</scope>
    <source>
        <strain evidence="6">CBS 342.82</strain>
    </source>
</reference>
<dbReference type="RefSeq" id="XP_033457889.1">
    <property type="nucleotide sequence ID" value="XM_033605459.1"/>
</dbReference>
<keyword evidence="4" id="KW-1133">Transmembrane helix</keyword>
<dbReference type="GO" id="GO:0022857">
    <property type="term" value="F:transmembrane transporter activity"/>
    <property type="evidence" value="ECO:0007669"/>
    <property type="project" value="InterPro"/>
</dbReference>
<feature type="compositionally biased region" description="Basic and acidic residues" evidence="3">
    <location>
        <begin position="46"/>
        <end position="70"/>
    </location>
</feature>
<dbReference type="AlphaFoldDB" id="A0A6J3LYX9"/>
<evidence type="ECO:0000256" key="1">
    <source>
        <dbReference type="ARBA" id="ARBA00004141"/>
    </source>
</evidence>
<accession>A0A6J3LYX9</accession>
<feature type="transmembrane region" description="Helical" evidence="4">
    <location>
        <begin position="306"/>
        <end position="329"/>
    </location>
</feature>
<feature type="transmembrane region" description="Helical" evidence="4">
    <location>
        <begin position="144"/>
        <end position="163"/>
    </location>
</feature>
<dbReference type="Pfam" id="PF07690">
    <property type="entry name" value="MFS_1"/>
    <property type="match status" value="1"/>
</dbReference>
<feature type="transmembrane region" description="Helical" evidence="4">
    <location>
        <begin position="265"/>
        <end position="285"/>
    </location>
</feature>
<dbReference type="OrthoDB" id="6499973at2759"/>
<feature type="transmembrane region" description="Helical" evidence="4">
    <location>
        <begin position="198"/>
        <end position="221"/>
    </location>
</feature>
<reference evidence="6" key="3">
    <citation type="submission" date="2025-08" db="UniProtKB">
        <authorList>
            <consortium name="RefSeq"/>
        </authorList>
    </citation>
    <scope>IDENTIFICATION</scope>
    <source>
        <strain evidence="6">CBS 342.82</strain>
    </source>
</reference>
<feature type="compositionally biased region" description="Polar residues" evidence="3">
    <location>
        <begin position="1"/>
        <end position="18"/>
    </location>
</feature>
<proteinExistence type="inferred from homology"/>
<feature type="transmembrane region" description="Helical" evidence="4">
    <location>
        <begin position="233"/>
        <end position="253"/>
    </location>
</feature>
<evidence type="ECO:0000313" key="6">
    <source>
        <dbReference type="RefSeq" id="XP_033457889.1"/>
    </source>
</evidence>
<keyword evidence="5" id="KW-1185">Reference proteome</keyword>
<feature type="transmembrane region" description="Helical" evidence="4">
    <location>
        <begin position="175"/>
        <end position="192"/>
    </location>
</feature>
<feature type="region of interest" description="Disordered" evidence="3">
    <location>
        <begin position="1"/>
        <end position="92"/>
    </location>
</feature>
<sequence>MTSRNDSQDAVSTKSGSSKFDHHVAEVAAQDKNKTIANMSAWPGTKDGEIEHAIVVESEHNTSTGRRAEDGDTQSSHPSRDEDLEEDMSPPPDGGVVAWTQCLAAHLTNVTTFGYITSYGSFQTHYEQTLLDGATGLPVPPSTIAWVGSVQIFLAFFIGFFSGRALDGGARSFRTVHIAGLLLHTLGAFATAECTTVWWQVFCAQALCSGVAHGLMYPPAMALVTTYFARRRAIAVGIAALGSCTGGVVFPVLMRELLPRIGFAWTVRSIGFVVVGCDLAAAALFRVRLKPRRRAPWVDWQAFRELPYGLFCAAMFCNFWGLFFTFFYVGSYARNVLHVSYEDSINLLLTVVGAGFVCRLLPNYFADKLGTLNVLIPFAYLCGIMMFGWIGVHSLASLFVFAAIYGCGSAGIQSIWPAVINGLMEVPDLKRAGVRMGMAFTVVSWACLTGP</sequence>
<feature type="transmembrane region" description="Helical" evidence="4">
    <location>
        <begin position="374"/>
        <end position="392"/>
    </location>
</feature>
<dbReference type="GO" id="GO:0016020">
    <property type="term" value="C:membrane"/>
    <property type="evidence" value="ECO:0007669"/>
    <property type="project" value="UniProtKB-SubCell"/>
</dbReference>
<keyword evidence="4" id="KW-0812">Transmembrane</keyword>
<comment type="similarity">
    <text evidence="2">Belongs to the major facilitator superfamily. Monocarboxylate porter (TC 2.A.1.13) family.</text>
</comment>
<dbReference type="InterPro" id="IPR050327">
    <property type="entry name" value="Proton-linked_MCT"/>
</dbReference>